<dbReference type="PANTHER" id="PTHR34305">
    <property type="entry name" value="EXPRESSED PROTEIN"/>
    <property type="match status" value="1"/>
</dbReference>
<keyword evidence="2" id="KW-1185">Reference proteome</keyword>
<accession>A0A7M5XLZ6</accession>
<dbReference type="PANTHER" id="PTHR34305:SF1">
    <property type="entry name" value="SWIM-TYPE DOMAIN-CONTAINING PROTEIN"/>
    <property type="match status" value="1"/>
</dbReference>
<dbReference type="Proteomes" id="UP000594262">
    <property type="component" value="Unplaced"/>
</dbReference>
<dbReference type="InterPro" id="IPR040521">
    <property type="entry name" value="KDZ"/>
</dbReference>
<dbReference type="AlphaFoldDB" id="A0A7M5XLZ6"/>
<organism evidence="1 2">
    <name type="scientific">Clytia hemisphaerica</name>
    <dbReference type="NCBI Taxonomy" id="252671"/>
    <lineage>
        <taxon>Eukaryota</taxon>
        <taxon>Metazoa</taxon>
        <taxon>Cnidaria</taxon>
        <taxon>Hydrozoa</taxon>
        <taxon>Hydroidolina</taxon>
        <taxon>Leptothecata</taxon>
        <taxon>Obeliida</taxon>
        <taxon>Clytiidae</taxon>
        <taxon>Clytia</taxon>
    </lineage>
</organism>
<dbReference type="OrthoDB" id="10071442at2759"/>
<evidence type="ECO:0000313" key="1">
    <source>
        <dbReference type="EnsemblMetazoa" id="CLYHEMP025362.1"/>
    </source>
</evidence>
<dbReference type="Pfam" id="PF18758">
    <property type="entry name" value="KDZ"/>
    <property type="match status" value="1"/>
</dbReference>
<name>A0A7M5XLZ6_9CNID</name>
<dbReference type="EnsemblMetazoa" id="CLYHEMT025362.1">
    <property type="protein sequence ID" value="CLYHEMP025362.1"/>
    <property type="gene ID" value="CLYHEMG025362"/>
</dbReference>
<reference evidence="1" key="1">
    <citation type="submission" date="2021-01" db="UniProtKB">
        <authorList>
            <consortium name="EnsemblMetazoa"/>
        </authorList>
    </citation>
    <scope>IDENTIFICATION</scope>
</reference>
<proteinExistence type="predicted"/>
<sequence length="431" mass="50444">SCTLDGYFKIFCLTQKSSGHHKVDLTYKDFKDSWYGFLSLLEIDFAAGSVCGKCGTEPEHIVCDATGLSHQKKFSTLALQERPSNIYIPKYSEHADRLAIKEKVLRDSFKDWATKSKSVTFMKGMKKLYPTIHHVIEWSIDTFGDDIPKAMRLFFRCLYSSSPVCSYFEERDLELSLKLLQPNCKSDSRLMRQFQIRLPLLFNVLNAANLESCLPETKWKGLLLYLADKAEVPFNNAKDLSTSDEFDENELSSFPNLPIRRSRGNFEQDKRNLKYDSCRKNYKGHPNLTSGIFTIYCPHGICYGFQVMAKEESPNVPFTIFRTRFQKSPRYIVYDNNCSLHAYCLNRDPVFFRETKFLVDRFHWKNHTACGTGYCMNIYHELEWLNSQINEQQNASTKRLKTQLSYMRPDHFMSHCKFFLWYRNSLKQDLL</sequence>
<protein>
    <submittedName>
        <fullName evidence="1">Uncharacterized protein</fullName>
    </submittedName>
</protein>
<evidence type="ECO:0000313" key="2">
    <source>
        <dbReference type="Proteomes" id="UP000594262"/>
    </source>
</evidence>